<dbReference type="EMBL" id="VSKN01000005">
    <property type="protein sequence ID" value="TYC14799.1"/>
    <property type="molecule type" value="Genomic_DNA"/>
</dbReference>
<gene>
    <name evidence="1" type="ORF">ES677_05310</name>
</gene>
<dbReference type="InterPro" id="IPR059206">
    <property type="entry name" value="Sll1717-like"/>
</dbReference>
<evidence type="ECO:0000313" key="1">
    <source>
        <dbReference type="EMBL" id="TYC14799.1"/>
    </source>
</evidence>
<comment type="caution">
    <text evidence="1">The sequence shown here is derived from an EMBL/GenBank/DDBJ whole genome shotgun (WGS) entry which is preliminary data.</text>
</comment>
<dbReference type="Proteomes" id="UP000323621">
    <property type="component" value="Unassembled WGS sequence"/>
</dbReference>
<sequence length="495" mass="57918">MTLNSNIGFTKNPFSKKSSEQELEFLDEIFYEPNYYNTLLNDLSNGDSRFIIGQRGHGKSSIINKLQEDLEKTKNLTVKIDRFDEIPISNNENALILLIIKSLTTKLSIFLNKNPKCVNKLDKIKKEKLALFIRLFFETLSKTEYDNIYDNVHKVKTTNNIRNFFNRFLLRSTNQVTSTLISIGSTFIRESLGIENVNVQSAYKNYFGEIDLIEFEKIDIKEKKFTRIQLKSILDELLDIIKTVGFKNTVILFDKIDEFQELQQDITKISDFTREILTDTELLLNDKFAIGFSLWSELRIELAKVVRFDKFESIDIRWKDSDLEPLINKRIKYFSNNKLNLDRLIENSNDKEELIRISHNSPRDLISALGVIYNEQSNNNQGVSLFEAKYISKGLINFSSNFNYDSIYPSKSSKNKDIKAMINRILKTRLTRFHIKHLNDAFNQRTAKSEGQINLMIQYKLIREDEVLGDNKIKYYDVIDPKIDYLVRRGVMKIE</sequence>
<protein>
    <recommendedName>
        <fullName evidence="3">ATP-binding protein</fullName>
    </recommendedName>
</protein>
<name>A0ABY3MBZ4_9FLAO</name>
<reference evidence="1 2" key="1">
    <citation type="submission" date="2019-08" db="EMBL/GenBank/DDBJ databases">
        <title>Genomes of Antarctic Bizionia species.</title>
        <authorList>
            <person name="Bowman J.P."/>
        </authorList>
    </citation>
    <scope>NUCLEOTIDE SEQUENCE [LARGE SCALE GENOMIC DNA]</scope>
    <source>
        <strain evidence="1 2">IC164</strain>
    </source>
</reference>
<evidence type="ECO:0008006" key="3">
    <source>
        <dbReference type="Google" id="ProtNLM"/>
    </source>
</evidence>
<keyword evidence="2" id="KW-1185">Reference proteome</keyword>
<evidence type="ECO:0000313" key="2">
    <source>
        <dbReference type="Proteomes" id="UP000323621"/>
    </source>
</evidence>
<dbReference type="RefSeq" id="WP_148380661.1">
    <property type="nucleotide sequence ID" value="NZ_VSKN01000005.1"/>
</dbReference>
<proteinExistence type="predicted"/>
<organism evidence="1 2">
    <name type="scientific">Bizionia gelidisalsuginis</name>
    <dbReference type="NCBI Taxonomy" id="291188"/>
    <lineage>
        <taxon>Bacteria</taxon>
        <taxon>Pseudomonadati</taxon>
        <taxon>Bacteroidota</taxon>
        <taxon>Flavobacteriia</taxon>
        <taxon>Flavobacteriales</taxon>
        <taxon>Flavobacteriaceae</taxon>
        <taxon>Bizionia</taxon>
    </lineage>
</organism>
<accession>A0ABY3MBZ4</accession>
<dbReference type="NCBIfam" id="NF047389">
    <property type="entry name" value="ATPase_Sll1717"/>
    <property type="match status" value="1"/>
</dbReference>